<comment type="caution">
    <text evidence="2">The sequence shown here is derived from an EMBL/GenBank/DDBJ whole genome shotgun (WGS) entry which is preliminary data.</text>
</comment>
<feature type="compositionally biased region" description="Basic and acidic residues" evidence="1">
    <location>
        <begin position="254"/>
        <end position="277"/>
    </location>
</feature>
<feature type="region of interest" description="Disordered" evidence="1">
    <location>
        <begin position="224"/>
        <end position="351"/>
    </location>
</feature>
<dbReference type="Proteomes" id="UP001448207">
    <property type="component" value="Unassembled WGS sequence"/>
</dbReference>
<dbReference type="EMBL" id="JBCLYO010000001">
    <property type="protein sequence ID" value="KAL0098203.1"/>
    <property type="molecule type" value="Genomic_DNA"/>
</dbReference>
<feature type="compositionally biased region" description="Low complexity" evidence="1">
    <location>
        <begin position="459"/>
        <end position="472"/>
    </location>
</feature>
<reference evidence="2 3" key="1">
    <citation type="submission" date="2024-04" db="EMBL/GenBank/DDBJ databases">
        <title>Symmetric and asymmetric DNA N6-adenine methylation regulates different biological responses in Mucorales.</title>
        <authorList>
            <consortium name="Lawrence Berkeley National Laboratory"/>
            <person name="Lax C."/>
            <person name="Mondo S.J."/>
            <person name="Osorio-Concepcion M."/>
            <person name="Muszewska A."/>
            <person name="Corrochano-Luque M."/>
            <person name="Gutierrez G."/>
            <person name="Riley R."/>
            <person name="Lipzen A."/>
            <person name="Guo J."/>
            <person name="Hundley H."/>
            <person name="Amirebrahimi M."/>
            <person name="Ng V."/>
            <person name="Lorenzo-Gutierrez D."/>
            <person name="Binder U."/>
            <person name="Yang J."/>
            <person name="Song Y."/>
            <person name="Canovas D."/>
            <person name="Navarro E."/>
            <person name="Freitag M."/>
            <person name="Gabaldon T."/>
            <person name="Grigoriev I.V."/>
            <person name="Corrochano L.M."/>
            <person name="Nicolas F.E."/>
            <person name="Garre V."/>
        </authorList>
    </citation>
    <scope>NUCLEOTIDE SEQUENCE [LARGE SCALE GENOMIC DNA]</scope>
    <source>
        <strain evidence="2 3">L51</strain>
    </source>
</reference>
<feature type="compositionally biased region" description="Basic residues" evidence="1">
    <location>
        <begin position="230"/>
        <end position="241"/>
    </location>
</feature>
<evidence type="ECO:0000256" key="1">
    <source>
        <dbReference type="SAM" id="MobiDB-lite"/>
    </source>
</evidence>
<dbReference type="InterPro" id="IPR027267">
    <property type="entry name" value="AH/BAR_dom_sf"/>
</dbReference>
<proteinExistence type="predicted"/>
<organism evidence="2 3">
    <name type="scientific">Phycomyces blakesleeanus</name>
    <dbReference type="NCBI Taxonomy" id="4837"/>
    <lineage>
        <taxon>Eukaryota</taxon>
        <taxon>Fungi</taxon>
        <taxon>Fungi incertae sedis</taxon>
        <taxon>Mucoromycota</taxon>
        <taxon>Mucoromycotina</taxon>
        <taxon>Mucoromycetes</taxon>
        <taxon>Mucorales</taxon>
        <taxon>Phycomycetaceae</taxon>
        <taxon>Phycomyces</taxon>
    </lineage>
</organism>
<dbReference type="PANTHER" id="PTHR31962:SF1">
    <property type="entry name" value="SPHINGOLIPID LONG CHAIN BASE-RESPONSIVE PROTEIN PIL1"/>
    <property type="match status" value="1"/>
</dbReference>
<protein>
    <submittedName>
        <fullName evidence="2">Eisosome component PIL1-domain-containing protein</fullName>
    </submittedName>
</protein>
<gene>
    <name evidence="2" type="ORF">J3Q64DRAFT_1694593</name>
</gene>
<dbReference type="Gene3D" id="1.20.1270.60">
    <property type="entry name" value="Arfaptin homology (AH) domain/BAR domain"/>
    <property type="match status" value="1"/>
</dbReference>
<dbReference type="Pfam" id="PF13805">
    <property type="entry name" value="Pil1"/>
    <property type="match status" value="1"/>
</dbReference>
<evidence type="ECO:0000313" key="3">
    <source>
        <dbReference type="Proteomes" id="UP001448207"/>
    </source>
</evidence>
<sequence length="535" mass="59138">MFSFKPFYHLTRFGQEDRSLPDLLNSEKKSISHLVQLAEERRVANANLIRYGNPLGEDLGDVTKQLGSLLDIWSKNLVEFAGNCEQYRETIKSIGERDSLLTETRDKKRRLEESITKLQDNSPESVDKIADLKKQLSDLVASTEPDEVEMSNFKRVAAREALYLLLNGMHELASKTDIISSFGKYIVDELDVTPITPGQERSTYQGTNKTARIVKDATNAITNWKPDKAKVRRTLTSHHGRNPLITPRISSLPQEKDLPPVPLPKDDNSEEATEKATESSTESSIAPDAIDVSDQSDSLPEADEMPVEEKPKDALPSRKLLQIKPQSLRKPDDPNPTQYPDPYPRIDGTHGVPDLAINDGQPYPPFATSLPPLSKPNLAPSGFSHVYLGLPDHQKLYQFYQQYTPPKTYEEMAQSLGTHAIFNPSPRNSHQGSPNLGPRADPGGFVRPMSNPNYILPQTSVSTSSVSSLTSSGTQAVNTEFDAPANEDTNDDSLVDDVNTKAATEKDDQSTVGSSESHSRSRVSSLLAKFQSSAK</sequence>
<dbReference type="PANTHER" id="PTHR31962">
    <property type="entry name" value="SPHINGOLIPID LONG CHAIN BASE-RESPONSIVE PROTEIN PIL1"/>
    <property type="match status" value="1"/>
</dbReference>
<dbReference type="InterPro" id="IPR028245">
    <property type="entry name" value="PIL1/LSP1"/>
</dbReference>
<feature type="compositionally biased region" description="Polar residues" evidence="1">
    <location>
        <begin position="425"/>
        <end position="434"/>
    </location>
</feature>
<name>A0ABR3BH85_PHYBL</name>
<keyword evidence="3" id="KW-1185">Reference proteome</keyword>
<feature type="compositionally biased region" description="Basic and acidic residues" evidence="1">
    <location>
        <begin position="307"/>
        <end position="316"/>
    </location>
</feature>
<feature type="region of interest" description="Disordered" evidence="1">
    <location>
        <begin position="420"/>
        <end position="535"/>
    </location>
</feature>
<evidence type="ECO:0000313" key="2">
    <source>
        <dbReference type="EMBL" id="KAL0098203.1"/>
    </source>
</evidence>
<accession>A0ABR3BH85</accession>